<dbReference type="EMBL" id="JANBPG010002625">
    <property type="protein sequence ID" value="KAJ1885133.1"/>
    <property type="molecule type" value="Genomic_DNA"/>
</dbReference>
<organism evidence="1 2">
    <name type="scientific">Kickxella alabastrina</name>
    <dbReference type="NCBI Taxonomy" id="61397"/>
    <lineage>
        <taxon>Eukaryota</taxon>
        <taxon>Fungi</taxon>
        <taxon>Fungi incertae sedis</taxon>
        <taxon>Zoopagomycota</taxon>
        <taxon>Kickxellomycotina</taxon>
        <taxon>Kickxellomycetes</taxon>
        <taxon>Kickxellales</taxon>
        <taxon>Kickxellaceae</taxon>
        <taxon>Kickxella</taxon>
    </lineage>
</organism>
<evidence type="ECO:0000313" key="1">
    <source>
        <dbReference type="EMBL" id="KAJ1885133.1"/>
    </source>
</evidence>
<sequence>NEMQIPTPFDLLKGTAYEQYTFSATKLTGGMVNHVWRVSDKDGRTVIVKYANSRMSAFPNNEFSTERMEFEVRGLVLLNGKRQLATAITHIPELCKLNDFGQDLTDTPGVHIPQLVYYNSSVPFMVLEDVGNLKAYDAWYAPNQPHPPMDDLLLVSRRTGEWLARLHEFGFKNYAKMEKYFVNWPVQALMDNVYYMGLYKRIAEHPEFANDSDEFIKRIMDFHREVKQPENAKGKTLVFGDLWTTSILFNPGSRTVNLIDLECFDIDHIYSDIGHLAAHLLPAYYVCNPDYNPSTDPCPEPVIAFLNAYKETLKGECPEAYKVLVSSDAVRQSTIFFGIELAFDVSIGSWCRCGKGRDVKDEPAMSCACVKDLFHIAKEYIKNTPESIFNILNSPE</sequence>
<accession>A0ACC1I2H7</accession>
<protein>
    <submittedName>
        <fullName evidence="1">Uncharacterized protein</fullName>
    </submittedName>
</protein>
<gene>
    <name evidence="1" type="ORF">LPJ66_010275</name>
</gene>
<comment type="caution">
    <text evidence="1">The sequence shown here is derived from an EMBL/GenBank/DDBJ whole genome shotgun (WGS) entry which is preliminary data.</text>
</comment>
<reference evidence="1" key="1">
    <citation type="submission" date="2022-07" db="EMBL/GenBank/DDBJ databases">
        <title>Phylogenomic reconstructions and comparative analyses of Kickxellomycotina fungi.</title>
        <authorList>
            <person name="Reynolds N.K."/>
            <person name="Stajich J.E."/>
            <person name="Barry K."/>
            <person name="Grigoriev I.V."/>
            <person name="Crous P."/>
            <person name="Smith M.E."/>
        </authorList>
    </citation>
    <scope>NUCLEOTIDE SEQUENCE</scope>
    <source>
        <strain evidence="1">Benny 63K</strain>
    </source>
</reference>
<keyword evidence="2" id="KW-1185">Reference proteome</keyword>
<proteinExistence type="predicted"/>
<feature type="non-terminal residue" evidence="1">
    <location>
        <position position="1"/>
    </location>
</feature>
<name>A0ACC1I2H7_9FUNG</name>
<evidence type="ECO:0000313" key="2">
    <source>
        <dbReference type="Proteomes" id="UP001150581"/>
    </source>
</evidence>
<dbReference type="Proteomes" id="UP001150581">
    <property type="component" value="Unassembled WGS sequence"/>
</dbReference>